<accession>A0A139IJN8</accession>
<feature type="compositionally biased region" description="Polar residues" evidence="1">
    <location>
        <begin position="1"/>
        <end position="15"/>
    </location>
</feature>
<dbReference type="EMBL" id="LFZO01000069">
    <property type="protein sequence ID" value="KXT14998.1"/>
    <property type="molecule type" value="Genomic_DNA"/>
</dbReference>
<dbReference type="Proteomes" id="UP000073492">
    <property type="component" value="Unassembled WGS sequence"/>
</dbReference>
<evidence type="ECO:0000313" key="2">
    <source>
        <dbReference type="EMBL" id="KXT14998.1"/>
    </source>
</evidence>
<feature type="compositionally biased region" description="Basic and acidic residues" evidence="1">
    <location>
        <begin position="164"/>
        <end position="199"/>
    </location>
</feature>
<dbReference type="OrthoDB" id="2384430at2759"/>
<organism evidence="2 3">
    <name type="scientific">Pseudocercospora musae</name>
    <dbReference type="NCBI Taxonomy" id="113226"/>
    <lineage>
        <taxon>Eukaryota</taxon>
        <taxon>Fungi</taxon>
        <taxon>Dikarya</taxon>
        <taxon>Ascomycota</taxon>
        <taxon>Pezizomycotina</taxon>
        <taxon>Dothideomycetes</taxon>
        <taxon>Dothideomycetidae</taxon>
        <taxon>Mycosphaerellales</taxon>
        <taxon>Mycosphaerellaceae</taxon>
        <taxon>Pseudocercospora</taxon>
    </lineage>
</organism>
<feature type="compositionally biased region" description="Basic and acidic residues" evidence="1">
    <location>
        <begin position="268"/>
        <end position="284"/>
    </location>
</feature>
<sequence length="284" mass="29241">MSDLTPNQPGSNAEQEQLHKEGTDYIKDQVQKNQIADDGTGKGTSPQSMEFQPPARNPGHADASGDVPKGARSTTGSAKADTAASAAIPTTTKMESTDNSKGSAGDTFDSGVSQRAVDGQSGPGNTFDSGVSNTATDGQSGPGNTFDRGVTRTATDNQSGPGDTFDRGVNKNVGSEDHLEREESGQKGPKKEGAKKMENESAIPTAGGQRLGEEHWGESKIVPENPKPRESEGVSGGSGQPDAETAKNTAKNASSHGSSGGGEGKQSMIDKIKDKLPIGSKNKD</sequence>
<feature type="compositionally biased region" description="Low complexity" evidence="1">
    <location>
        <begin position="73"/>
        <end position="92"/>
    </location>
</feature>
<keyword evidence="3" id="KW-1185">Reference proteome</keyword>
<feature type="compositionally biased region" description="Polar residues" evidence="1">
    <location>
        <begin position="152"/>
        <end position="161"/>
    </location>
</feature>
<feature type="region of interest" description="Disordered" evidence="1">
    <location>
        <begin position="1"/>
        <end position="284"/>
    </location>
</feature>
<comment type="caution">
    <text evidence="2">The sequence shown here is derived from an EMBL/GenBank/DDBJ whole genome shotgun (WGS) entry which is preliminary data.</text>
</comment>
<evidence type="ECO:0000256" key="1">
    <source>
        <dbReference type="SAM" id="MobiDB-lite"/>
    </source>
</evidence>
<evidence type="ECO:0000313" key="3">
    <source>
        <dbReference type="Proteomes" id="UP000073492"/>
    </source>
</evidence>
<protein>
    <submittedName>
        <fullName evidence="2">Uncharacterized protein</fullName>
    </submittedName>
</protein>
<feature type="compositionally biased region" description="Polar residues" evidence="1">
    <location>
        <begin position="123"/>
        <end position="143"/>
    </location>
</feature>
<dbReference type="AlphaFoldDB" id="A0A139IJN8"/>
<reference evidence="2 3" key="1">
    <citation type="submission" date="2015-07" db="EMBL/GenBank/DDBJ databases">
        <title>Comparative genomics of the Sigatoka disease complex on banana suggests a link between parallel evolutionary changes in Pseudocercospora fijiensis and Pseudocercospora eumusae and increased virulence on the banana host.</title>
        <authorList>
            <person name="Chang T.-C."/>
            <person name="Salvucci A."/>
            <person name="Crous P.W."/>
            <person name="Stergiopoulos I."/>
        </authorList>
    </citation>
    <scope>NUCLEOTIDE SEQUENCE [LARGE SCALE GENOMIC DNA]</scope>
    <source>
        <strain evidence="2 3">CBS 116634</strain>
    </source>
</reference>
<proteinExistence type="predicted"/>
<feature type="compositionally biased region" description="Polar residues" evidence="1">
    <location>
        <begin position="93"/>
        <end position="102"/>
    </location>
</feature>
<feature type="compositionally biased region" description="Basic and acidic residues" evidence="1">
    <location>
        <begin position="16"/>
        <end position="30"/>
    </location>
</feature>
<gene>
    <name evidence="2" type="ORF">AC579_7746</name>
</gene>
<name>A0A139IJN8_9PEZI</name>